<dbReference type="InterPro" id="IPR017853">
    <property type="entry name" value="GH"/>
</dbReference>
<dbReference type="EC" id="3.2.1.31" evidence="3"/>
<dbReference type="OrthoDB" id="9762066at2"/>
<evidence type="ECO:0000313" key="4">
    <source>
        <dbReference type="Proteomes" id="UP000006461"/>
    </source>
</evidence>
<dbReference type="PANTHER" id="PTHR10066:SF67">
    <property type="entry name" value="BETA-GLUCURONIDASE"/>
    <property type="match status" value="1"/>
</dbReference>
<accession>I4EYL5</accession>
<dbReference type="SUPFAM" id="SSF51445">
    <property type="entry name" value="(Trans)glycosidases"/>
    <property type="match status" value="1"/>
</dbReference>
<dbReference type="Proteomes" id="UP000006461">
    <property type="component" value="Chromosome"/>
</dbReference>
<evidence type="ECO:0000259" key="2">
    <source>
        <dbReference type="Pfam" id="PF02836"/>
    </source>
</evidence>
<proteinExistence type="inferred from homology"/>
<keyword evidence="3" id="KW-0326">Glycosidase</keyword>
<evidence type="ECO:0000313" key="3">
    <source>
        <dbReference type="EMBL" id="CCH88478.1"/>
    </source>
</evidence>
<dbReference type="eggNOG" id="COG3250">
    <property type="taxonomic scope" value="Bacteria"/>
</dbReference>
<dbReference type="EMBL" id="FO203431">
    <property type="protein sequence ID" value="CCH88478.1"/>
    <property type="molecule type" value="Genomic_DNA"/>
</dbReference>
<protein>
    <submittedName>
        <fullName evidence="3">Beta-glucuronidase</fullName>
        <ecNumber evidence="3">3.2.1.31</ecNumber>
    </submittedName>
</protein>
<feature type="domain" description="Glycoside hydrolase family 2 catalytic" evidence="2">
    <location>
        <begin position="47"/>
        <end position="114"/>
    </location>
</feature>
<dbReference type="GO" id="GO:0019391">
    <property type="term" value="P:glucuronoside catabolic process"/>
    <property type="evidence" value="ECO:0007669"/>
    <property type="project" value="TreeGrafter"/>
</dbReference>
<evidence type="ECO:0000256" key="1">
    <source>
        <dbReference type="ARBA" id="ARBA00007401"/>
    </source>
</evidence>
<dbReference type="KEGG" id="mmar:MODMU_3052"/>
<dbReference type="PANTHER" id="PTHR10066">
    <property type="entry name" value="BETA-GLUCURONIDASE"/>
    <property type="match status" value="1"/>
</dbReference>
<reference evidence="3 4" key="1">
    <citation type="journal article" date="2012" name="J. Bacteriol.">
        <title>Genome Sequence of Radiation-Resistant Modestobacter marinus Strain BC501, a Representative Actinobacterium That Thrives on Calcareous Stone Surfaces.</title>
        <authorList>
            <person name="Normand P."/>
            <person name="Gury J."/>
            <person name="Pujic P."/>
            <person name="Chouaia B."/>
            <person name="Crotti E."/>
            <person name="Brusetti L."/>
            <person name="Daffonchio D."/>
            <person name="Vacherie B."/>
            <person name="Barbe V."/>
            <person name="Medigue C."/>
            <person name="Calteau A."/>
            <person name="Ghodhbane-Gtari F."/>
            <person name="Essoussi I."/>
            <person name="Nouioui I."/>
            <person name="Abbassi-Ghozzi I."/>
            <person name="Gtari M."/>
        </authorList>
    </citation>
    <scope>NUCLEOTIDE SEQUENCE [LARGE SCALE GENOMIC DNA]</scope>
    <source>
        <strain evidence="4">BC 501</strain>
    </source>
</reference>
<dbReference type="Gene3D" id="3.20.20.80">
    <property type="entry name" value="Glycosidases"/>
    <property type="match status" value="1"/>
</dbReference>
<dbReference type="HOGENOM" id="CLU_168226_0_0_11"/>
<dbReference type="GO" id="GO:0030246">
    <property type="term" value="F:carbohydrate binding"/>
    <property type="evidence" value="ECO:0007669"/>
    <property type="project" value="TreeGrafter"/>
</dbReference>
<keyword evidence="4" id="KW-1185">Reference proteome</keyword>
<sequence>MLRPRDAATRERQPLTELWRFRLAVVIGLDGADTYPALHATSPAPWTEEYWTAHLEMNHRVSGCIDAVVDEQVWHVADVATTPGVMRVGGDEKGVVTRDRLPRGAAWTLRRRWRGER</sequence>
<dbReference type="Pfam" id="PF02836">
    <property type="entry name" value="Glyco_hydro_2_C"/>
    <property type="match status" value="1"/>
</dbReference>
<gene>
    <name evidence="3" type="primary">uidA</name>
    <name evidence="3" type="ordered locus">MODMU_3052</name>
</gene>
<dbReference type="InterPro" id="IPR006103">
    <property type="entry name" value="Glyco_hydro_2_cat"/>
</dbReference>
<comment type="similarity">
    <text evidence="1">Belongs to the glycosyl hydrolase 2 family.</text>
</comment>
<dbReference type="OMA" id="RERWETK"/>
<keyword evidence="3" id="KW-0378">Hydrolase</keyword>
<dbReference type="STRING" id="477641.MODMU_3052"/>
<dbReference type="AlphaFoldDB" id="I4EYL5"/>
<dbReference type="GO" id="GO:0005975">
    <property type="term" value="P:carbohydrate metabolic process"/>
    <property type="evidence" value="ECO:0007669"/>
    <property type="project" value="InterPro"/>
</dbReference>
<name>I4EYL5_MODI5</name>
<organism evidence="3 4">
    <name type="scientific">Modestobacter italicus (strain DSM 44449 / CECT 9708 / BC 501)</name>
    <dbReference type="NCBI Taxonomy" id="2732864"/>
    <lineage>
        <taxon>Bacteria</taxon>
        <taxon>Bacillati</taxon>
        <taxon>Actinomycetota</taxon>
        <taxon>Actinomycetes</taxon>
        <taxon>Geodermatophilales</taxon>
        <taxon>Geodermatophilaceae</taxon>
        <taxon>Modestobacter</taxon>
    </lineage>
</organism>
<dbReference type="GO" id="GO:0004566">
    <property type="term" value="F:beta-glucuronidase activity"/>
    <property type="evidence" value="ECO:0007669"/>
    <property type="project" value="UniProtKB-EC"/>
</dbReference>